<protein>
    <recommendedName>
        <fullName evidence="3">DNA transfer protein p32</fullName>
    </recommendedName>
</protein>
<evidence type="ECO:0008006" key="3">
    <source>
        <dbReference type="Google" id="ProtNLM"/>
    </source>
</evidence>
<organism evidence="1 2">
    <name type="scientific">Luteimonas terrae</name>
    <dbReference type="NCBI Taxonomy" id="1530191"/>
    <lineage>
        <taxon>Bacteria</taxon>
        <taxon>Pseudomonadati</taxon>
        <taxon>Pseudomonadota</taxon>
        <taxon>Gammaproteobacteria</taxon>
        <taxon>Lysobacterales</taxon>
        <taxon>Lysobacteraceae</taxon>
        <taxon>Luteimonas</taxon>
    </lineage>
</organism>
<reference evidence="1 2" key="1">
    <citation type="submission" date="2023-07" db="EMBL/GenBank/DDBJ databases">
        <title>Sorghum-associated microbial communities from plants grown in Nebraska, USA.</title>
        <authorList>
            <person name="Schachtman D."/>
        </authorList>
    </citation>
    <scope>NUCLEOTIDE SEQUENCE [LARGE SCALE GENOMIC DNA]</scope>
    <source>
        <strain evidence="1 2">4099</strain>
    </source>
</reference>
<evidence type="ECO:0000313" key="1">
    <source>
        <dbReference type="EMBL" id="MDR7192704.1"/>
    </source>
</evidence>
<dbReference type="Proteomes" id="UP001256588">
    <property type="component" value="Unassembled WGS sequence"/>
</dbReference>
<sequence>MGAVTAAVIAGVATVGAAKMQSDASKDAASAQGAAGNAAMLEQRAARDQFQENITPYLSAGQNALGGLNALSSGDYSGFQDSPDYLWAQQQGLQAQDRSAAARGGLYSGGHQADLQAFGQGLATQQLGTYRNHLLNMAQLGQSSAVGAGAAGQTNANALSGILMGQGQAQADGAMNRGNVWGGALNGLAGLAGQYGTRQSSYQPQTPYSSNVLANNTVQVGGGNALANNTAFGNNRYRGGK</sequence>
<proteinExistence type="predicted"/>
<accession>A0ABU1XVC8</accession>
<gene>
    <name evidence="1" type="ORF">J2W68_001420</name>
</gene>
<evidence type="ECO:0000313" key="2">
    <source>
        <dbReference type="Proteomes" id="UP001256588"/>
    </source>
</evidence>
<dbReference type="RefSeq" id="WP_310233998.1">
    <property type="nucleotide sequence ID" value="NZ_JAVDWO010000005.1"/>
</dbReference>
<name>A0ABU1XVC8_9GAMM</name>
<keyword evidence="2" id="KW-1185">Reference proteome</keyword>
<dbReference type="EMBL" id="JAVDWO010000005">
    <property type="protein sequence ID" value="MDR7192704.1"/>
    <property type="molecule type" value="Genomic_DNA"/>
</dbReference>
<comment type="caution">
    <text evidence="1">The sequence shown here is derived from an EMBL/GenBank/DDBJ whole genome shotgun (WGS) entry which is preliminary data.</text>
</comment>